<dbReference type="Gene3D" id="3.40.50.2300">
    <property type="match status" value="1"/>
</dbReference>
<dbReference type="InterPro" id="IPR011006">
    <property type="entry name" value="CheY-like_superfamily"/>
</dbReference>
<keyword evidence="5" id="KW-0547">Nucleotide-binding</keyword>
<dbReference type="InterPro" id="IPR036097">
    <property type="entry name" value="HisK_dim/P_sf"/>
</dbReference>
<keyword evidence="6 12" id="KW-0418">Kinase</keyword>
<evidence type="ECO:0000256" key="8">
    <source>
        <dbReference type="ARBA" id="ARBA00023012"/>
    </source>
</evidence>
<evidence type="ECO:0000256" key="7">
    <source>
        <dbReference type="ARBA" id="ARBA00022840"/>
    </source>
</evidence>
<evidence type="ECO:0000313" key="13">
    <source>
        <dbReference type="Proteomes" id="UP000663720"/>
    </source>
</evidence>
<comment type="catalytic activity">
    <reaction evidence="1">
        <text>ATP + protein L-histidine = ADP + protein N-phospho-L-histidine.</text>
        <dbReference type="EC" id="2.7.13.3"/>
    </reaction>
</comment>
<dbReference type="CDD" id="cd00082">
    <property type="entry name" value="HisKA"/>
    <property type="match status" value="1"/>
</dbReference>
<dbReference type="EMBL" id="CP061799">
    <property type="protein sequence ID" value="QTA79907.1"/>
    <property type="molecule type" value="Genomic_DNA"/>
</dbReference>
<evidence type="ECO:0000313" key="12">
    <source>
        <dbReference type="EMBL" id="QTA79907.1"/>
    </source>
</evidence>
<evidence type="ECO:0000256" key="6">
    <source>
        <dbReference type="ARBA" id="ARBA00022777"/>
    </source>
</evidence>
<proteinExistence type="predicted"/>
<organism evidence="12 13">
    <name type="scientific">Desulfonema limicola</name>
    <dbReference type="NCBI Taxonomy" id="45656"/>
    <lineage>
        <taxon>Bacteria</taxon>
        <taxon>Pseudomonadati</taxon>
        <taxon>Thermodesulfobacteriota</taxon>
        <taxon>Desulfobacteria</taxon>
        <taxon>Desulfobacterales</taxon>
        <taxon>Desulfococcaceae</taxon>
        <taxon>Desulfonema</taxon>
    </lineage>
</organism>
<dbReference type="SUPFAM" id="SSF55874">
    <property type="entry name" value="ATPase domain of HSP90 chaperone/DNA topoisomerase II/histidine kinase"/>
    <property type="match status" value="1"/>
</dbReference>
<keyword evidence="8" id="KW-0902">Two-component regulatory system</keyword>
<evidence type="ECO:0000256" key="4">
    <source>
        <dbReference type="ARBA" id="ARBA00022679"/>
    </source>
</evidence>
<evidence type="ECO:0000259" key="10">
    <source>
        <dbReference type="PROSITE" id="PS50109"/>
    </source>
</evidence>
<dbReference type="EC" id="2.7.13.3" evidence="2"/>
<evidence type="ECO:0000256" key="1">
    <source>
        <dbReference type="ARBA" id="ARBA00000085"/>
    </source>
</evidence>
<evidence type="ECO:0000259" key="11">
    <source>
        <dbReference type="PROSITE" id="PS50110"/>
    </source>
</evidence>
<keyword evidence="7" id="KW-0067">ATP-binding</keyword>
<dbReference type="AlphaFoldDB" id="A0A975B737"/>
<dbReference type="PROSITE" id="PS50109">
    <property type="entry name" value="HIS_KIN"/>
    <property type="match status" value="1"/>
</dbReference>
<reference evidence="12" key="1">
    <citation type="journal article" date="2021" name="Microb. Physiol.">
        <title>Proteogenomic Insights into the Physiology of Marine, Sulfate-Reducing, Filamentous Desulfonema limicola and Desulfonema magnum.</title>
        <authorList>
            <person name="Schnaars V."/>
            <person name="Wohlbrand L."/>
            <person name="Scheve S."/>
            <person name="Hinrichs C."/>
            <person name="Reinhardt R."/>
            <person name="Rabus R."/>
        </authorList>
    </citation>
    <scope>NUCLEOTIDE SEQUENCE</scope>
    <source>
        <strain evidence="12">5ac10</strain>
    </source>
</reference>
<evidence type="ECO:0000256" key="9">
    <source>
        <dbReference type="PROSITE-ProRule" id="PRU00169"/>
    </source>
</evidence>
<dbReference type="SMART" id="SM00448">
    <property type="entry name" value="REC"/>
    <property type="match status" value="1"/>
</dbReference>
<dbReference type="PRINTS" id="PR00344">
    <property type="entry name" value="BCTRLSENSOR"/>
</dbReference>
<sequence length="567" mass="63918">MNKRIIVIDDEESIIKDYMLILLPEQKALASLEKKAAALEAELFGNPFPAKESIPESYELTTALQGEEGFKKVEKAIQEEKPFALAFIDIRMPPGWDGLETAQKIRQIDKNIEIVIVTAYSDKERMEIVKKVGSPQKLLYLKKPFDPDEIRQFALALTRKWNLEFRAERHRIYLEQLLTSVRRLKTLSISSLRGVLSAILNEVLSFIGAHKGFIARLDKENVNVEIISSELSFNEIEIFKQKISNQLTGIKAISWIEEIMVVPLKDMAGNLFILVLDSHKSVCSEKLKLLTLLLETSSEVFESVKKQEQYLKNEKIATIGQIAAGMIHEINNPLSAIVGAAELNRLSSDKMWQFFDTYKTIFDNLKIPDLVNAQMEALNEQTRPDILRQKMKKHHDIIRNGVEQVRSLMGNIRNFSKVKDNFKPVICDVSEALESTLMLAHNSIKYGIIVHKQWSSPLIARCDISGLKQVFLNLILNAVQAMKGTGELWITGEKKHGSICISIKDTGPGIPEEDLERIFTAFYTTKDTGTGLGLSIVNGIINKHNGTIKVESKPGQGTTFYLDIPAV</sequence>
<evidence type="ECO:0000256" key="2">
    <source>
        <dbReference type="ARBA" id="ARBA00012438"/>
    </source>
</evidence>
<gene>
    <name evidence="12" type="ORF">dnl_21890</name>
</gene>
<dbReference type="PANTHER" id="PTHR43065">
    <property type="entry name" value="SENSOR HISTIDINE KINASE"/>
    <property type="match status" value="1"/>
</dbReference>
<accession>A0A975B737</accession>
<dbReference type="InterPro" id="IPR003661">
    <property type="entry name" value="HisK_dim/P_dom"/>
</dbReference>
<dbReference type="InterPro" id="IPR036890">
    <property type="entry name" value="HATPase_C_sf"/>
</dbReference>
<dbReference type="InterPro" id="IPR004358">
    <property type="entry name" value="Sig_transdc_His_kin-like_C"/>
</dbReference>
<dbReference type="KEGG" id="dli:dnl_21890"/>
<dbReference type="SUPFAM" id="SSF47384">
    <property type="entry name" value="Homodimeric domain of signal transducing histidine kinase"/>
    <property type="match status" value="1"/>
</dbReference>
<protein>
    <recommendedName>
        <fullName evidence="2">histidine kinase</fullName>
        <ecNumber evidence="2">2.7.13.3</ecNumber>
    </recommendedName>
</protein>
<dbReference type="Gene3D" id="1.10.287.130">
    <property type="match status" value="1"/>
</dbReference>
<feature type="modified residue" description="4-aspartylphosphate" evidence="9">
    <location>
        <position position="89"/>
    </location>
</feature>
<dbReference type="SMART" id="SM00388">
    <property type="entry name" value="HisKA"/>
    <property type="match status" value="1"/>
</dbReference>
<dbReference type="Pfam" id="PF02518">
    <property type="entry name" value="HATPase_c"/>
    <property type="match status" value="1"/>
</dbReference>
<dbReference type="InterPro" id="IPR005467">
    <property type="entry name" value="His_kinase_dom"/>
</dbReference>
<dbReference type="SMART" id="SM00387">
    <property type="entry name" value="HATPase_c"/>
    <property type="match status" value="1"/>
</dbReference>
<dbReference type="PROSITE" id="PS50110">
    <property type="entry name" value="RESPONSE_REGULATORY"/>
    <property type="match status" value="1"/>
</dbReference>
<evidence type="ECO:0000256" key="5">
    <source>
        <dbReference type="ARBA" id="ARBA00022741"/>
    </source>
</evidence>
<dbReference type="InterPro" id="IPR003594">
    <property type="entry name" value="HATPase_dom"/>
</dbReference>
<dbReference type="Gene3D" id="3.30.565.10">
    <property type="entry name" value="Histidine kinase-like ATPase, C-terminal domain"/>
    <property type="match status" value="1"/>
</dbReference>
<dbReference type="SUPFAM" id="SSF52172">
    <property type="entry name" value="CheY-like"/>
    <property type="match status" value="1"/>
</dbReference>
<dbReference type="Proteomes" id="UP000663720">
    <property type="component" value="Chromosome"/>
</dbReference>
<evidence type="ECO:0000256" key="3">
    <source>
        <dbReference type="ARBA" id="ARBA00022553"/>
    </source>
</evidence>
<dbReference type="PANTHER" id="PTHR43065:SF46">
    <property type="entry name" value="C4-DICARBOXYLATE TRANSPORT SENSOR PROTEIN DCTB"/>
    <property type="match status" value="1"/>
</dbReference>
<name>A0A975B737_9BACT</name>
<dbReference type="RefSeq" id="WP_207691607.1">
    <property type="nucleotide sequence ID" value="NZ_CP061799.1"/>
</dbReference>
<keyword evidence="13" id="KW-1185">Reference proteome</keyword>
<feature type="domain" description="Histidine kinase" evidence="10">
    <location>
        <begin position="325"/>
        <end position="567"/>
    </location>
</feature>
<dbReference type="Pfam" id="PF00072">
    <property type="entry name" value="Response_reg"/>
    <property type="match status" value="1"/>
</dbReference>
<keyword evidence="3 9" id="KW-0597">Phosphoprotein</keyword>
<dbReference type="GO" id="GO:0000155">
    <property type="term" value="F:phosphorelay sensor kinase activity"/>
    <property type="evidence" value="ECO:0007669"/>
    <property type="project" value="InterPro"/>
</dbReference>
<dbReference type="GO" id="GO:0005524">
    <property type="term" value="F:ATP binding"/>
    <property type="evidence" value="ECO:0007669"/>
    <property type="project" value="UniProtKB-KW"/>
</dbReference>
<dbReference type="InterPro" id="IPR001789">
    <property type="entry name" value="Sig_transdc_resp-reg_receiver"/>
</dbReference>
<feature type="domain" description="Response regulatory" evidence="11">
    <location>
        <begin position="4"/>
        <end position="158"/>
    </location>
</feature>
<keyword evidence="4" id="KW-0808">Transferase</keyword>